<keyword evidence="1" id="KW-0472">Membrane</keyword>
<dbReference type="RefSeq" id="WP_379869280.1">
    <property type="nucleotide sequence ID" value="NZ_JBHTBH010000002.1"/>
</dbReference>
<dbReference type="InterPro" id="IPR012338">
    <property type="entry name" value="Beta-lactam/transpept-like"/>
</dbReference>
<evidence type="ECO:0000256" key="2">
    <source>
        <dbReference type="SAM" id="SignalP"/>
    </source>
</evidence>
<name>A0ABW2KAR9_9ACTN</name>
<dbReference type="Gene3D" id="3.40.710.10">
    <property type="entry name" value="DD-peptidase/beta-lactamase superfamily"/>
    <property type="match status" value="1"/>
</dbReference>
<feature type="transmembrane region" description="Helical" evidence="1">
    <location>
        <begin position="402"/>
        <end position="427"/>
    </location>
</feature>
<dbReference type="SUPFAM" id="SSF56601">
    <property type="entry name" value="beta-lactamase/transpeptidase-like"/>
    <property type="match status" value="1"/>
</dbReference>
<feature type="chain" id="PRO_5046990347" evidence="2">
    <location>
        <begin position="36"/>
        <end position="506"/>
    </location>
</feature>
<evidence type="ECO:0000313" key="4">
    <source>
        <dbReference type="EMBL" id="MFC7327119.1"/>
    </source>
</evidence>
<keyword evidence="5" id="KW-1185">Reference proteome</keyword>
<feature type="transmembrane region" description="Helical" evidence="1">
    <location>
        <begin position="472"/>
        <end position="496"/>
    </location>
</feature>
<evidence type="ECO:0000313" key="5">
    <source>
        <dbReference type="Proteomes" id="UP001596540"/>
    </source>
</evidence>
<proteinExistence type="predicted"/>
<keyword evidence="2" id="KW-0732">Signal</keyword>
<feature type="domain" description="Beta-lactamase-related" evidence="3">
    <location>
        <begin position="51"/>
        <end position="375"/>
    </location>
</feature>
<feature type="transmembrane region" description="Helical" evidence="1">
    <location>
        <begin position="439"/>
        <end position="460"/>
    </location>
</feature>
<keyword evidence="1" id="KW-0812">Transmembrane</keyword>
<accession>A0ABW2KAR9</accession>
<evidence type="ECO:0000259" key="3">
    <source>
        <dbReference type="Pfam" id="PF00144"/>
    </source>
</evidence>
<dbReference type="EC" id="3.-.-.-" evidence="4"/>
<dbReference type="Pfam" id="PF00144">
    <property type="entry name" value="Beta-lactamase"/>
    <property type="match status" value="1"/>
</dbReference>
<feature type="signal peptide" evidence="2">
    <location>
        <begin position="1"/>
        <end position="35"/>
    </location>
</feature>
<protein>
    <submittedName>
        <fullName evidence="4">Serine hydrolase domain-containing protein</fullName>
        <ecNumber evidence="4">3.-.-.-</ecNumber>
    </submittedName>
</protein>
<dbReference type="InterPro" id="IPR001466">
    <property type="entry name" value="Beta-lactam-related"/>
</dbReference>
<dbReference type="GO" id="GO:0016787">
    <property type="term" value="F:hydrolase activity"/>
    <property type="evidence" value="ECO:0007669"/>
    <property type="project" value="UniProtKB-KW"/>
</dbReference>
<dbReference type="InterPro" id="IPR050491">
    <property type="entry name" value="AmpC-like"/>
</dbReference>
<dbReference type="PANTHER" id="PTHR46825">
    <property type="entry name" value="D-ALANYL-D-ALANINE-CARBOXYPEPTIDASE/ENDOPEPTIDASE AMPH"/>
    <property type="match status" value="1"/>
</dbReference>
<dbReference type="Proteomes" id="UP001596540">
    <property type="component" value="Unassembled WGS sequence"/>
</dbReference>
<reference evidence="5" key="1">
    <citation type="journal article" date="2019" name="Int. J. Syst. Evol. Microbiol.">
        <title>The Global Catalogue of Microorganisms (GCM) 10K type strain sequencing project: providing services to taxonomists for standard genome sequencing and annotation.</title>
        <authorList>
            <consortium name="The Broad Institute Genomics Platform"/>
            <consortium name="The Broad Institute Genome Sequencing Center for Infectious Disease"/>
            <person name="Wu L."/>
            <person name="Ma J."/>
        </authorList>
    </citation>
    <scope>NUCLEOTIDE SEQUENCE [LARGE SCALE GENOMIC DNA]</scope>
    <source>
        <strain evidence="5">CGMCC 4.7382</strain>
    </source>
</reference>
<keyword evidence="4" id="KW-0378">Hydrolase</keyword>
<evidence type="ECO:0000256" key="1">
    <source>
        <dbReference type="SAM" id="Phobius"/>
    </source>
</evidence>
<organism evidence="4 5">
    <name type="scientific">Marinactinospora rubrisoli</name>
    <dbReference type="NCBI Taxonomy" id="2715399"/>
    <lineage>
        <taxon>Bacteria</taxon>
        <taxon>Bacillati</taxon>
        <taxon>Actinomycetota</taxon>
        <taxon>Actinomycetes</taxon>
        <taxon>Streptosporangiales</taxon>
        <taxon>Nocardiopsidaceae</taxon>
        <taxon>Marinactinospora</taxon>
    </lineage>
</organism>
<keyword evidence="1" id="KW-1133">Transmembrane helix</keyword>
<sequence length="506" mass="51876">MPPSRTHPPTARHRIAAAFLLVTVLLAPLPVPAAAASAPAGGTAEPGLARIDRYVRNHMAATGTPGLAYAIVDAGQEPHVAALGHDGNGAPVTADTPFLWGSVSKPVTATAVLALAEQGRLDLDQPVRDHLPDLDLGSGGDPVTVRDLLRHTSGLPASTTGAIGDVYGPRSADATPRLARLAEVTPVAPPGERHVYTSANYLILGALVEEVTGEPFAVHLRRAVLDPAGMTGALASAAEARDGGLPPGHRSFFGVTRAVPARVDDAGVAYGYLGGTVRDLAAFASVYLADGEGRNGRVLTPSSVRAATGDGVPIPGSANRYGLGWRIGVVGGTDVPMVFHGGSTPGHAAMLVLTPGSHRAVVVLQNRYQMMDDAQIQDVAFGIARLLSGVQPDAPSVPRGHLLVLLATATGAVTATAAVAWSGVRLLRRHRAMTRRRAAATAAAHLLAGSALAVAIPVYLSEAGGVRAALLWLPDVTALLLAAAACGAGLVLLGTIRAWRAWRAVR</sequence>
<dbReference type="EMBL" id="JBHTBH010000002">
    <property type="protein sequence ID" value="MFC7327119.1"/>
    <property type="molecule type" value="Genomic_DNA"/>
</dbReference>
<comment type="caution">
    <text evidence="4">The sequence shown here is derived from an EMBL/GenBank/DDBJ whole genome shotgun (WGS) entry which is preliminary data.</text>
</comment>
<dbReference type="PANTHER" id="PTHR46825:SF9">
    <property type="entry name" value="BETA-LACTAMASE-RELATED DOMAIN-CONTAINING PROTEIN"/>
    <property type="match status" value="1"/>
</dbReference>
<gene>
    <name evidence="4" type="ORF">ACFQRF_05135</name>
</gene>